<dbReference type="CDD" id="cd01097">
    <property type="entry name" value="Tetrahydromethanopterin_reductase"/>
    <property type="match status" value="1"/>
</dbReference>
<evidence type="ECO:0000313" key="2">
    <source>
        <dbReference type="EMBL" id="GAA4740507.1"/>
    </source>
</evidence>
<feature type="domain" description="Luciferase-like" evidence="1">
    <location>
        <begin position="16"/>
        <end position="309"/>
    </location>
</feature>
<protein>
    <submittedName>
        <fullName evidence="2">LLM class F420-dependent oxidoreductase</fullName>
    </submittedName>
</protein>
<dbReference type="EMBL" id="BAABKN010000015">
    <property type="protein sequence ID" value="GAA4740507.1"/>
    <property type="molecule type" value="Genomic_DNA"/>
</dbReference>
<comment type="caution">
    <text evidence="2">The sequence shown here is derived from an EMBL/GenBank/DDBJ whole genome shotgun (WGS) entry which is preliminary data.</text>
</comment>
<dbReference type="PANTHER" id="PTHR43244:SF2">
    <property type="entry name" value="CONSERVED HYPOTHETICAL ALANINE AND PROLINE-RICH PROTEIN"/>
    <property type="match status" value="1"/>
</dbReference>
<dbReference type="InterPro" id="IPR036661">
    <property type="entry name" value="Luciferase-like_sf"/>
</dbReference>
<dbReference type="InterPro" id="IPR011251">
    <property type="entry name" value="Luciferase-like_dom"/>
</dbReference>
<dbReference type="SUPFAM" id="SSF51679">
    <property type="entry name" value="Bacterial luciferase-like"/>
    <property type="match status" value="1"/>
</dbReference>
<dbReference type="NCBIfam" id="TIGR03617">
    <property type="entry name" value="F420_MSMEG_2256"/>
    <property type="match status" value="1"/>
</dbReference>
<dbReference type="PANTHER" id="PTHR43244">
    <property type="match status" value="1"/>
</dbReference>
<sequence>MRDTDRVLLDIQLDARPDLAVARARELAATGIAGLFTFEGPHDVFLPLAAAAAAGVETDLMTNVAIAMPRSPMHLANTAYDLQLMSSGRFRLGLGSQIKPHIEKRYGATWSPPAARMREIVLAVKAILGSWQDGTPLHFEGEHTRHTLMPPTFVPGPSPYGVPPVLLGALGPVMTRTAADVADGLLVMPFHSHQHFRTRTLPAVDEGLSRSGRRREDFSILPQAIVAMGRTSAEMEAAVAGVRGLLAFYGSTPAYVPVLEAEGWEGVQPELNRLSKTGDFGAMFELVTDEMLATLAVRGTPEECAAEIGRRFGDVAERVCCYFPGYEPPMGQIADLAGALRGM</sequence>
<dbReference type="Proteomes" id="UP001499882">
    <property type="component" value="Unassembled WGS sequence"/>
</dbReference>
<accession>A0ABP8YXE5</accession>
<evidence type="ECO:0000313" key="3">
    <source>
        <dbReference type="Proteomes" id="UP001499882"/>
    </source>
</evidence>
<proteinExistence type="predicted"/>
<gene>
    <name evidence="2" type="ORF">GCM10023350_26190</name>
</gene>
<organism evidence="2 3">
    <name type="scientific">Nocardioides endophyticus</name>
    <dbReference type="NCBI Taxonomy" id="1353775"/>
    <lineage>
        <taxon>Bacteria</taxon>
        <taxon>Bacillati</taxon>
        <taxon>Actinomycetota</taxon>
        <taxon>Actinomycetes</taxon>
        <taxon>Propionibacteriales</taxon>
        <taxon>Nocardioidaceae</taxon>
        <taxon>Nocardioides</taxon>
    </lineage>
</organism>
<dbReference type="Gene3D" id="3.20.20.30">
    <property type="entry name" value="Luciferase-like domain"/>
    <property type="match status" value="1"/>
</dbReference>
<keyword evidence="3" id="KW-1185">Reference proteome</keyword>
<name>A0ABP8YXE5_9ACTN</name>
<evidence type="ECO:0000259" key="1">
    <source>
        <dbReference type="Pfam" id="PF00296"/>
    </source>
</evidence>
<reference evidence="3" key="1">
    <citation type="journal article" date="2019" name="Int. J. Syst. Evol. Microbiol.">
        <title>The Global Catalogue of Microorganisms (GCM) 10K type strain sequencing project: providing services to taxonomists for standard genome sequencing and annotation.</title>
        <authorList>
            <consortium name="The Broad Institute Genomics Platform"/>
            <consortium name="The Broad Institute Genome Sequencing Center for Infectious Disease"/>
            <person name="Wu L."/>
            <person name="Ma J."/>
        </authorList>
    </citation>
    <scope>NUCLEOTIDE SEQUENCE [LARGE SCALE GENOMIC DNA]</scope>
    <source>
        <strain evidence="3">JCM 18532</strain>
    </source>
</reference>
<dbReference type="InterPro" id="IPR050564">
    <property type="entry name" value="F420-G6PD/mer"/>
</dbReference>
<dbReference type="Pfam" id="PF00296">
    <property type="entry name" value="Bac_luciferase"/>
    <property type="match status" value="1"/>
</dbReference>
<dbReference type="InterPro" id="IPR019919">
    <property type="entry name" value="Lucif-like_OxRdtase_MSMEG_2256"/>
</dbReference>